<evidence type="ECO:0000256" key="7">
    <source>
        <dbReference type="ARBA" id="ARBA00022692"/>
    </source>
</evidence>
<dbReference type="Proteomes" id="UP000663880">
    <property type="component" value="Unassembled WGS sequence"/>
</dbReference>
<feature type="transmembrane region" description="Helical" evidence="13">
    <location>
        <begin position="127"/>
        <end position="148"/>
    </location>
</feature>
<keyword evidence="15" id="KW-1185">Reference proteome</keyword>
<evidence type="ECO:0000256" key="4">
    <source>
        <dbReference type="ARBA" id="ARBA00022448"/>
    </source>
</evidence>
<evidence type="ECO:0000256" key="8">
    <source>
        <dbReference type="ARBA" id="ARBA00022737"/>
    </source>
</evidence>
<evidence type="ECO:0000256" key="6">
    <source>
        <dbReference type="ARBA" id="ARBA00022597"/>
    </source>
</evidence>
<dbReference type="EMBL" id="CAJOBZ010000003">
    <property type="protein sequence ID" value="CAF4774550.1"/>
    <property type="molecule type" value="Genomic_DNA"/>
</dbReference>
<keyword evidence="8" id="KW-0677">Repeat</keyword>
<evidence type="ECO:0000256" key="1">
    <source>
        <dbReference type="ARBA" id="ARBA00004651"/>
    </source>
</evidence>
<dbReference type="PANTHER" id="PTHR10791">
    <property type="entry name" value="RAG1-ACTIVATING PROTEIN 1"/>
    <property type="match status" value="1"/>
</dbReference>
<organism evidence="14 15">
    <name type="scientific">Pieris macdunnoughi</name>
    <dbReference type="NCBI Taxonomy" id="345717"/>
    <lineage>
        <taxon>Eukaryota</taxon>
        <taxon>Metazoa</taxon>
        <taxon>Ecdysozoa</taxon>
        <taxon>Arthropoda</taxon>
        <taxon>Hexapoda</taxon>
        <taxon>Insecta</taxon>
        <taxon>Pterygota</taxon>
        <taxon>Neoptera</taxon>
        <taxon>Endopterygota</taxon>
        <taxon>Lepidoptera</taxon>
        <taxon>Glossata</taxon>
        <taxon>Ditrysia</taxon>
        <taxon>Papilionoidea</taxon>
        <taxon>Pieridae</taxon>
        <taxon>Pierinae</taxon>
        <taxon>Pieris</taxon>
    </lineage>
</organism>
<dbReference type="OrthoDB" id="409725at2759"/>
<feature type="transmembrane region" description="Helical" evidence="13">
    <location>
        <begin position="12"/>
        <end position="29"/>
    </location>
</feature>
<feature type="transmembrane region" description="Helical" evidence="13">
    <location>
        <begin position="96"/>
        <end position="115"/>
    </location>
</feature>
<dbReference type="GO" id="GO:0051119">
    <property type="term" value="F:sugar transmembrane transporter activity"/>
    <property type="evidence" value="ECO:0007669"/>
    <property type="project" value="InterPro"/>
</dbReference>
<reference evidence="14" key="1">
    <citation type="submission" date="2021-02" db="EMBL/GenBank/DDBJ databases">
        <authorList>
            <person name="Steward A R."/>
        </authorList>
    </citation>
    <scope>NUCLEOTIDE SEQUENCE</scope>
</reference>
<dbReference type="FunFam" id="1.20.1280.290:FF:000010">
    <property type="entry name" value="Sugar transporter SWEET"/>
    <property type="match status" value="1"/>
</dbReference>
<evidence type="ECO:0000256" key="13">
    <source>
        <dbReference type="RuleBase" id="RU910715"/>
    </source>
</evidence>
<comment type="caution">
    <text evidence="14">The sequence shown here is derived from an EMBL/GenBank/DDBJ whole genome shotgun (WGS) entry which is preliminary data.</text>
</comment>
<comment type="similarity">
    <text evidence="3 13">Belongs to the SWEET sugar transporter family.</text>
</comment>
<evidence type="ECO:0000313" key="15">
    <source>
        <dbReference type="Proteomes" id="UP000663880"/>
    </source>
</evidence>
<keyword evidence="4 13" id="KW-0813">Transport</keyword>
<evidence type="ECO:0000256" key="10">
    <source>
        <dbReference type="ARBA" id="ARBA00023034"/>
    </source>
</evidence>
<evidence type="ECO:0000256" key="5">
    <source>
        <dbReference type="ARBA" id="ARBA00022475"/>
    </source>
</evidence>
<dbReference type="GO" id="GO:0005886">
    <property type="term" value="C:plasma membrane"/>
    <property type="evidence" value="ECO:0007669"/>
    <property type="project" value="UniProtKB-SubCell"/>
</dbReference>
<keyword evidence="9 13" id="KW-1133">Transmembrane helix</keyword>
<keyword evidence="6 13" id="KW-0762">Sugar transport</keyword>
<dbReference type="FunFam" id="1.20.1280.290:FF:000004">
    <property type="entry name" value="Sugar transporter SWEET"/>
    <property type="match status" value="1"/>
</dbReference>
<dbReference type="InterPro" id="IPR047664">
    <property type="entry name" value="SWEET"/>
</dbReference>
<comment type="subcellular location">
    <subcellularLocation>
        <location evidence="1 13">Cell membrane</location>
        <topology evidence="1 13">Multi-pass membrane protein</topology>
    </subcellularLocation>
    <subcellularLocation>
        <location evidence="2">Golgi apparatus membrane</location>
        <topology evidence="2">Multi-pass membrane protein</topology>
    </subcellularLocation>
</comment>
<gene>
    <name evidence="14" type="ORF">PMACD_LOCUS2014</name>
</gene>
<proteinExistence type="inferred from homology"/>
<feature type="transmembrane region" description="Helical" evidence="13">
    <location>
        <begin position="160"/>
        <end position="179"/>
    </location>
</feature>
<keyword evidence="5" id="KW-1003">Cell membrane</keyword>
<evidence type="ECO:0000313" key="14">
    <source>
        <dbReference type="EMBL" id="CAF4774550.1"/>
    </source>
</evidence>
<dbReference type="GO" id="GO:0000139">
    <property type="term" value="C:Golgi membrane"/>
    <property type="evidence" value="ECO:0007669"/>
    <property type="project" value="UniProtKB-SubCell"/>
</dbReference>
<dbReference type="Gene3D" id="1.20.1280.290">
    <property type="match status" value="2"/>
</dbReference>
<evidence type="ECO:0000256" key="9">
    <source>
        <dbReference type="ARBA" id="ARBA00022989"/>
    </source>
</evidence>
<keyword evidence="7 13" id="KW-0812">Transmembrane</keyword>
<dbReference type="PANTHER" id="PTHR10791:SF112">
    <property type="entry name" value="SUGAR TRANSPORTER SWEET1"/>
    <property type="match status" value="1"/>
</dbReference>
<dbReference type="Pfam" id="PF03083">
    <property type="entry name" value="MtN3_slv"/>
    <property type="match status" value="2"/>
</dbReference>
<evidence type="ECO:0000256" key="11">
    <source>
        <dbReference type="ARBA" id="ARBA00023136"/>
    </source>
</evidence>
<feature type="transmembrane region" description="Helical" evidence="13">
    <location>
        <begin position="68"/>
        <end position="89"/>
    </location>
</feature>
<feature type="transmembrane region" description="Helical" evidence="13">
    <location>
        <begin position="41"/>
        <end position="62"/>
    </location>
</feature>
<comment type="function">
    <text evidence="13">Mediates sugar transport across membranes.</text>
</comment>
<dbReference type="InterPro" id="IPR004316">
    <property type="entry name" value="SWEET_rpt"/>
</dbReference>
<evidence type="ECO:0000256" key="3">
    <source>
        <dbReference type="ARBA" id="ARBA00007809"/>
    </source>
</evidence>
<protein>
    <recommendedName>
        <fullName evidence="13">Sugar transporter SWEET</fullName>
    </recommendedName>
</protein>
<evidence type="ECO:0000256" key="2">
    <source>
        <dbReference type="ARBA" id="ARBA00004653"/>
    </source>
</evidence>
<dbReference type="AlphaFoldDB" id="A0A821MR19"/>
<feature type="transmembrane region" description="Helical" evidence="13">
    <location>
        <begin position="185"/>
        <end position="206"/>
    </location>
</feature>
<evidence type="ECO:0000256" key="12">
    <source>
        <dbReference type="ARBA" id="ARBA00055578"/>
    </source>
</evidence>
<name>A0A821MR19_9NEOP</name>
<keyword evidence="10" id="KW-0333">Golgi apparatus</keyword>
<keyword evidence="11 13" id="KW-0472">Membrane</keyword>
<accession>A0A821MR19</accession>
<comment type="function">
    <text evidence="12">Mediates both low-affinity uptake and efflux of sugar across the membrane.</text>
</comment>
<sequence>MYLYDIKELVECLAVVTTIIQFLSGTLVCKQYVSNRTTGEASPLPFTCGFFSCSIWLLYGLTKEDGNMILVNVVGVVFMVAYTIVFYLYTFKKSVVLRQAYITVGCCMFMIWYVNIEEDSEVLLNRLGLLACSLTLLTVASPMSKLLYVIRTRSTECLPFPIILMSFIVMSLWFFYGLIEEDMYLTIPNFIGASLALAQLSLFVIYPSKPTSPLLVKSLLA</sequence>